<dbReference type="Proteomes" id="UP001166286">
    <property type="component" value="Unassembled WGS sequence"/>
</dbReference>
<dbReference type="AlphaFoldDB" id="A0AA39UYQ0"/>
<feature type="compositionally biased region" description="Polar residues" evidence="1">
    <location>
        <begin position="466"/>
        <end position="480"/>
    </location>
</feature>
<evidence type="ECO:0000256" key="1">
    <source>
        <dbReference type="SAM" id="MobiDB-lite"/>
    </source>
</evidence>
<gene>
    <name evidence="2" type="ORF">JMJ35_008424</name>
</gene>
<evidence type="ECO:0000313" key="2">
    <source>
        <dbReference type="EMBL" id="KAK0509053.1"/>
    </source>
</evidence>
<evidence type="ECO:0000313" key="3">
    <source>
        <dbReference type="Proteomes" id="UP001166286"/>
    </source>
</evidence>
<sequence length="620" mass="67442">MVRFSSGKTSVQLSVADLGKTAGAVAESSRNAKQNSNIQQCNGSQDVILPEVYITDPEDGMCTHFLGENKDIPFLMAQAGCNIVSAIPPEIRNTGAERIQLESSDEERMSKSIYTPCLVFRRRIYTPPSKPQALCLRVILEPKAFISLEPKAKMTAKDIKIDVYLNGQFFDRELVRYGDATRNSAQVVRFTGHRIRGSIEKPWILVPSGQNPDGTPAQYRDRASDAPGRRWHAISKALLSSADGAGRTRDGERSPLGECLESLASLPMQQEVASVRNPKSANFGVVDVVISWAKGMKANQPETDLSSQRISLIEGYGYVKPVELLVDTTAEDTASRISTPDTAPRTPTNIYPENDTSCGNAAAYPSPSSCARTPPTLMAPTAKIGRSTIGRSPLVASSSRKRTRSASVLDSESQSKRPKQTLEQEIASIAKQAEEDNRPKEASKAGPQSTPSNVRRKNRPIDIEESSTNGYRSPESSSLVETEDDNHTSGDRSSSKDSSKDSIPPTETEDETDTPGPSQKAKAKLPPSTMNLRPPKNIISSKGKGKEAASETVKTPRQRNRTKAVSHKYLPDARLEVPELSRDCVITYAPPGLVRDVGASRKTFFIEEGAVIVAVRFLVG</sequence>
<dbReference type="EMBL" id="JAFEKC020000019">
    <property type="protein sequence ID" value="KAK0509053.1"/>
    <property type="molecule type" value="Genomic_DNA"/>
</dbReference>
<feature type="compositionally biased region" description="Basic and acidic residues" evidence="1">
    <location>
        <begin position="432"/>
        <end position="443"/>
    </location>
</feature>
<comment type="caution">
    <text evidence="2">The sequence shown here is derived from an EMBL/GenBank/DDBJ whole genome shotgun (WGS) entry which is preliminary data.</text>
</comment>
<keyword evidence="3" id="KW-1185">Reference proteome</keyword>
<protein>
    <submittedName>
        <fullName evidence="2">Uncharacterized protein</fullName>
    </submittedName>
</protein>
<accession>A0AA39UYQ0</accession>
<feature type="compositionally biased region" description="Basic and acidic residues" evidence="1">
    <location>
        <begin position="485"/>
        <end position="500"/>
    </location>
</feature>
<organism evidence="2 3">
    <name type="scientific">Cladonia borealis</name>
    <dbReference type="NCBI Taxonomy" id="184061"/>
    <lineage>
        <taxon>Eukaryota</taxon>
        <taxon>Fungi</taxon>
        <taxon>Dikarya</taxon>
        <taxon>Ascomycota</taxon>
        <taxon>Pezizomycotina</taxon>
        <taxon>Lecanoromycetes</taxon>
        <taxon>OSLEUM clade</taxon>
        <taxon>Lecanoromycetidae</taxon>
        <taxon>Lecanorales</taxon>
        <taxon>Lecanorineae</taxon>
        <taxon>Cladoniaceae</taxon>
        <taxon>Cladonia</taxon>
    </lineage>
</organism>
<proteinExistence type="predicted"/>
<reference evidence="2" key="1">
    <citation type="submission" date="2023-03" db="EMBL/GenBank/DDBJ databases">
        <title>Complete genome of Cladonia borealis.</title>
        <authorList>
            <person name="Park H."/>
        </authorList>
    </citation>
    <scope>NUCLEOTIDE SEQUENCE</scope>
    <source>
        <strain evidence="2">ANT050790</strain>
    </source>
</reference>
<feature type="region of interest" description="Disordered" evidence="1">
    <location>
        <begin position="331"/>
        <end position="564"/>
    </location>
</feature>
<feature type="compositionally biased region" description="Polar residues" evidence="1">
    <location>
        <begin position="331"/>
        <end position="359"/>
    </location>
</feature>
<name>A0AA39UYQ0_9LECA</name>